<feature type="compositionally biased region" description="Polar residues" evidence="5">
    <location>
        <begin position="118"/>
        <end position="127"/>
    </location>
</feature>
<dbReference type="EMBL" id="VZPB01000071">
    <property type="protein sequence ID" value="KAB0574668.1"/>
    <property type="molecule type" value="Genomic_DNA"/>
</dbReference>
<dbReference type="GO" id="GO:0016020">
    <property type="term" value="C:membrane"/>
    <property type="evidence" value="ECO:0007669"/>
    <property type="project" value="UniProtKB-SubCell"/>
</dbReference>
<evidence type="ECO:0000256" key="4">
    <source>
        <dbReference type="ARBA" id="ARBA00023136"/>
    </source>
</evidence>
<comment type="caution">
    <text evidence="7">The sequence shown here is derived from an EMBL/GenBank/DDBJ whole genome shotgun (WGS) entry which is preliminary data.</text>
</comment>
<dbReference type="Pfam" id="PF03544">
    <property type="entry name" value="TonB_C"/>
    <property type="match status" value="1"/>
</dbReference>
<accession>A0A643F9I3</accession>
<organism evidence="7 8">
    <name type="scientific">Ideonella dechloratans</name>
    <dbReference type="NCBI Taxonomy" id="36863"/>
    <lineage>
        <taxon>Bacteria</taxon>
        <taxon>Pseudomonadati</taxon>
        <taxon>Pseudomonadota</taxon>
        <taxon>Betaproteobacteria</taxon>
        <taxon>Burkholderiales</taxon>
        <taxon>Sphaerotilaceae</taxon>
        <taxon>Ideonella</taxon>
    </lineage>
</organism>
<protein>
    <submittedName>
        <fullName evidence="7">Energy transducer TonB</fullName>
    </submittedName>
</protein>
<evidence type="ECO:0000313" key="7">
    <source>
        <dbReference type="EMBL" id="KAB0574668.1"/>
    </source>
</evidence>
<evidence type="ECO:0000256" key="1">
    <source>
        <dbReference type="ARBA" id="ARBA00004167"/>
    </source>
</evidence>
<feature type="compositionally biased region" description="Low complexity" evidence="5">
    <location>
        <begin position="95"/>
        <end position="110"/>
    </location>
</feature>
<keyword evidence="3" id="KW-1133">Transmembrane helix</keyword>
<reference evidence="7 8" key="1">
    <citation type="submission" date="2019-09" db="EMBL/GenBank/DDBJ databases">
        <title>Draft genome sequences of 48 bacterial type strains from the CCUG.</title>
        <authorList>
            <person name="Tunovic T."/>
            <person name="Pineiro-Iglesias B."/>
            <person name="Unosson C."/>
            <person name="Inganas E."/>
            <person name="Ohlen M."/>
            <person name="Cardew S."/>
            <person name="Jensie-Markopoulos S."/>
            <person name="Salva-Serra F."/>
            <person name="Jaen-Luchoro D."/>
            <person name="Karlsson R."/>
            <person name="Svensson-Stadler L."/>
            <person name="Chun J."/>
            <person name="Moore E."/>
        </authorList>
    </citation>
    <scope>NUCLEOTIDE SEQUENCE [LARGE SCALE GENOMIC DNA]</scope>
    <source>
        <strain evidence="7 8">CCUG 30977</strain>
    </source>
</reference>
<keyword evidence="4" id="KW-0472">Membrane</keyword>
<proteinExistence type="predicted"/>
<name>A0A643F9I3_IDEDE</name>
<feature type="domain" description="TonB C-terminal" evidence="6">
    <location>
        <begin position="155"/>
        <end position="240"/>
    </location>
</feature>
<dbReference type="SUPFAM" id="SSF74653">
    <property type="entry name" value="TolA/TonB C-terminal domain"/>
    <property type="match status" value="1"/>
</dbReference>
<feature type="compositionally biased region" description="Basic and acidic residues" evidence="5">
    <location>
        <begin position="33"/>
        <end position="49"/>
    </location>
</feature>
<keyword evidence="2" id="KW-0812">Transmembrane</keyword>
<dbReference type="InterPro" id="IPR006260">
    <property type="entry name" value="TonB/TolA_C"/>
</dbReference>
<sequence>MYWIRRLGEQTASQDKASQERNAAERQTAAEKAAAERAARTARSDKPDKPTAAPTPRPAAPEPAPTPALATRDSSGTGQVSPSAAPASPSPAPAPAVAAAAPAAPATSAPELPVASASGPSGETNAPATERTGGTDVAMATPPRHEEPAAPPPPPEVDTLVLRPGETLTLPDSLMRRMRRGSVEVKVQVAPDGSVMDATIMQSSHPRLDSAALEAIKAAHFQPVSRPTTAVIQFGFDLDS</sequence>
<dbReference type="Gene3D" id="3.30.1150.10">
    <property type="match status" value="1"/>
</dbReference>
<evidence type="ECO:0000256" key="3">
    <source>
        <dbReference type="ARBA" id="ARBA00022989"/>
    </source>
</evidence>
<dbReference type="GO" id="GO:0055085">
    <property type="term" value="P:transmembrane transport"/>
    <property type="evidence" value="ECO:0007669"/>
    <property type="project" value="InterPro"/>
</dbReference>
<comment type="subcellular location">
    <subcellularLocation>
        <location evidence="1">Membrane</location>
        <topology evidence="1">Single-pass membrane protein</topology>
    </subcellularLocation>
</comment>
<dbReference type="NCBIfam" id="TIGR01352">
    <property type="entry name" value="tonB_Cterm"/>
    <property type="match status" value="1"/>
</dbReference>
<feature type="compositionally biased region" description="Pro residues" evidence="5">
    <location>
        <begin position="53"/>
        <end position="66"/>
    </location>
</feature>
<evidence type="ECO:0000259" key="6">
    <source>
        <dbReference type="PROSITE" id="PS52015"/>
    </source>
</evidence>
<gene>
    <name evidence="7" type="ORF">F7Q92_19340</name>
</gene>
<keyword evidence="8" id="KW-1185">Reference proteome</keyword>
<dbReference type="InterPro" id="IPR037682">
    <property type="entry name" value="TonB_C"/>
</dbReference>
<evidence type="ECO:0000256" key="2">
    <source>
        <dbReference type="ARBA" id="ARBA00022692"/>
    </source>
</evidence>
<dbReference type="AlphaFoldDB" id="A0A643F9I3"/>
<dbReference type="RefSeq" id="WP_151125711.1">
    <property type="nucleotide sequence ID" value="NZ_CP088081.1"/>
</dbReference>
<evidence type="ECO:0000313" key="8">
    <source>
        <dbReference type="Proteomes" id="UP000430120"/>
    </source>
</evidence>
<dbReference type="Proteomes" id="UP000430120">
    <property type="component" value="Unassembled WGS sequence"/>
</dbReference>
<feature type="region of interest" description="Disordered" evidence="5">
    <location>
        <begin position="1"/>
        <end position="162"/>
    </location>
</feature>
<evidence type="ECO:0000256" key="5">
    <source>
        <dbReference type="SAM" id="MobiDB-lite"/>
    </source>
</evidence>
<dbReference type="PROSITE" id="PS52015">
    <property type="entry name" value="TONB_CTD"/>
    <property type="match status" value="1"/>
</dbReference>
<dbReference type="OrthoDB" id="9792439at2"/>